<dbReference type="PANTHER" id="PTHR44259:SF25">
    <property type="entry name" value="F-BOX DOMAIN-CONTAINING PROTEIN"/>
    <property type="match status" value="1"/>
</dbReference>
<evidence type="ECO:0000259" key="2">
    <source>
        <dbReference type="Pfam" id="PF03478"/>
    </source>
</evidence>
<organism evidence="3 4">
    <name type="scientific">Cardamine amara subsp. amara</name>
    <dbReference type="NCBI Taxonomy" id="228776"/>
    <lineage>
        <taxon>Eukaryota</taxon>
        <taxon>Viridiplantae</taxon>
        <taxon>Streptophyta</taxon>
        <taxon>Embryophyta</taxon>
        <taxon>Tracheophyta</taxon>
        <taxon>Spermatophyta</taxon>
        <taxon>Magnoliopsida</taxon>
        <taxon>eudicotyledons</taxon>
        <taxon>Gunneridae</taxon>
        <taxon>Pentapetalae</taxon>
        <taxon>rosids</taxon>
        <taxon>malvids</taxon>
        <taxon>Brassicales</taxon>
        <taxon>Brassicaceae</taxon>
        <taxon>Cardamineae</taxon>
        <taxon>Cardamine</taxon>
    </lineage>
</organism>
<comment type="caution">
    <text evidence="3">The sequence shown here is derived from an EMBL/GenBank/DDBJ whole genome shotgun (WGS) entry which is preliminary data.</text>
</comment>
<name>A0ABD1BMR0_CARAN</name>
<proteinExistence type="predicted"/>
<evidence type="ECO:0000259" key="1">
    <source>
        <dbReference type="Pfam" id="PF00646"/>
    </source>
</evidence>
<dbReference type="Gene3D" id="1.20.1280.50">
    <property type="match status" value="1"/>
</dbReference>
<dbReference type="EMBL" id="JBANAX010000211">
    <property type="protein sequence ID" value="KAL1218495.1"/>
    <property type="molecule type" value="Genomic_DNA"/>
</dbReference>
<evidence type="ECO:0000313" key="3">
    <source>
        <dbReference type="EMBL" id="KAL1218495.1"/>
    </source>
</evidence>
<protein>
    <submittedName>
        <fullName evidence="3">F-box protein</fullName>
    </submittedName>
</protein>
<gene>
    <name evidence="3" type="ORF">V5N11_001663</name>
</gene>
<feature type="domain" description="F-box" evidence="1">
    <location>
        <begin position="24"/>
        <end position="60"/>
    </location>
</feature>
<dbReference type="InterPro" id="IPR036047">
    <property type="entry name" value="F-box-like_dom_sf"/>
</dbReference>
<sequence length="396" mass="46034">MASLPQSPPPKSSTISTGRDPHCWSKLPLDLMLMVFEILGFADFERAKSVCSSWYSGSKQSKPNNKIPWMILFPEDKNYCLLTNPEDKEKLYKTQHLGDGFAKSVCLTTCRSWLLMHADYRDMEGNIIIFDEKHNLFILNLLTHERINLPAFKSYYHRLGCPILWIDEKTKDYLVIGKAGPGNLVSFKKGDNSWKRTKLPFSRFLDSLNLVYKDHKLYCLNYEKLHIFDFSGEIPLQVTIPGGLYITRPDCPWQLLLKMYRRKGDMVVTVRGDVLFVWRIRVCKTWAFKIFKMGSSKGTKWEKIISLGDESIILDLGITVLAKDVEGMTSNSIYFNANDLVDEYDENELFIFNIDTRKVERSLQFHFKKKDKSLQFVSSSVTISYARWFLPSFRQE</sequence>
<dbReference type="SUPFAM" id="SSF81383">
    <property type="entry name" value="F-box domain"/>
    <property type="match status" value="1"/>
</dbReference>
<feature type="domain" description="KIB1-4 beta-propeller" evidence="2">
    <location>
        <begin position="87"/>
        <end position="353"/>
    </location>
</feature>
<dbReference type="Pfam" id="PF00646">
    <property type="entry name" value="F-box"/>
    <property type="match status" value="1"/>
</dbReference>
<accession>A0ABD1BMR0</accession>
<dbReference type="InterPro" id="IPR001810">
    <property type="entry name" value="F-box_dom"/>
</dbReference>
<evidence type="ECO:0000313" key="4">
    <source>
        <dbReference type="Proteomes" id="UP001558713"/>
    </source>
</evidence>
<dbReference type="AlphaFoldDB" id="A0ABD1BMR0"/>
<reference evidence="3 4" key="1">
    <citation type="submission" date="2024-04" db="EMBL/GenBank/DDBJ databases">
        <title>Genome assembly C_amara_ONT_v2.</title>
        <authorList>
            <person name="Yant L."/>
            <person name="Moore C."/>
            <person name="Slenker M."/>
        </authorList>
    </citation>
    <scope>NUCLEOTIDE SEQUENCE [LARGE SCALE GENOMIC DNA]</scope>
    <source>
        <tissue evidence="3">Leaf</tissue>
    </source>
</reference>
<dbReference type="InterPro" id="IPR005174">
    <property type="entry name" value="KIB1-4_b-propeller"/>
</dbReference>
<dbReference type="PANTHER" id="PTHR44259">
    <property type="entry name" value="OS07G0183000 PROTEIN-RELATED"/>
    <property type="match status" value="1"/>
</dbReference>
<keyword evidence="4" id="KW-1185">Reference proteome</keyword>
<dbReference type="Proteomes" id="UP001558713">
    <property type="component" value="Unassembled WGS sequence"/>
</dbReference>
<dbReference type="InterPro" id="IPR050942">
    <property type="entry name" value="F-box_BR-signaling"/>
</dbReference>
<dbReference type="Pfam" id="PF03478">
    <property type="entry name" value="Beta-prop_KIB1-4"/>
    <property type="match status" value="1"/>
</dbReference>